<keyword evidence="7" id="KW-0256">Endoplasmic reticulum</keyword>
<reference evidence="17 19" key="2">
    <citation type="journal article" date="2018" name="Genome Res.">
        <title>The genomic architecture and molecular evolution of ant odorant receptors.</title>
        <authorList>
            <person name="McKenzie S.K."/>
            <person name="Kronauer D.J.C."/>
        </authorList>
    </citation>
    <scope>NUCLEOTIDE SEQUENCE [LARGE SCALE GENOMIC DNA]</scope>
    <source>
        <strain evidence="17">Clonal line C1</strain>
    </source>
</reference>
<evidence type="ECO:0000256" key="1">
    <source>
        <dbReference type="ARBA" id="ARBA00001971"/>
    </source>
</evidence>
<dbReference type="PRINTS" id="PR00463">
    <property type="entry name" value="EP450I"/>
</dbReference>
<dbReference type="OMA" id="PRWRYLR"/>
<evidence type="ECO:0000256" key="15">
    <source>
        <dbReference type="SAM" id="Phobius"/>
    </source>
</evidence>
<keyword evidence="12 15" id="KW-0472">Membrane</keyword>
<proteinExistence type="inferred from homology"/>
<evidence type="ECO:0000256" key="7">
    <source>
        <dbReference type="ARBA" id="ARBA00022824"/>
    </source>
</evidence>
<dbReference type="InterPro" id="IPR036396">
    <property type="entry name" value="Cyt_P450_sf"/>
</dbReference>
<evidence type="ECO:0000256" key="8">
    <source>
        <dbReference type="ARBA" id="ARBA00022848"/>
    </source>
</evidence>
<dbReference type="EMBL" id="QOIP01000012">
    <property type="protein sequence ID" value="RLU15982.1"/>
    <property type="molecule type" value="Genomic_DNA"/>
</dbReference>
<dbReference type="GO" id="GO:0005789">
    <property type="term" value="C:endoplasmic reticulum membrane"/>
    <property type="evidence" value="ECO:0007669"/>
    <property type="project" value="UniProtKB-SubCell"/>
</dbReference>
<dbReference type="PRINTS" id="PR00385">
    <property type="entry name" value="P450"/>
</dbReference>
<evidence type="ECO:0000313" key="17">
    <source>
        <dbReference type="EMBL" id="RLU15982.1"/>
    </source>
</evidence>
<dbReference type="InterPro" id="IPR002401">
    <property type="entry name" value="Cyt_P450_E_grp-I"/>
</dbReference>
<keyword evidence="15" id="KW-0812">Transmembrane</keyword>
<dbReference type="Gene3D" id="1.10.630.10">
    <property type="entry name" value="Cytochrome P450"/>
    <property type="match status" value="1"/>
</dbReference>
<evidence type="ECO:0000256" key="10">
    <source>
        <dbReference type="ARBA" id="ARBA00023004"/>
    </source>
</evidence>
<evidence type="ECO:0000313" key="18">
    <source>
        <dbReference type="Proteomes" id="UP000053097"/>
    </source>
</evidence>
<dbReference type="STRING" id="2015173.A0A026W4J9"/>
<keyword evidence="8" id="KW-0492">Microsome</keyword>
<evidence type="ECO:0000313" key="19">
    <source>
        <dbReference type="Proteomes" id="UP000279307"/>
    </source>
</evidence>
<dbReference type="GO" id="GO:0005506">
    <property type="term" value="F:iron ion binding"/>
    <property type="evidence" value="ECO:0007669"/>
    <property type="project" value="InterPro"/>
</dbReference>
<reference evidence="17" key="3">
    <citation type="submission" date="2018-07" db="EMBL/GenBank/DDBJ databases">
        <authorList>
            <person name="Mckenzie S.K."/>
            <person name="Kronauer D.J.C."/>
        </authorList>
    </citation>
    <scope>NUCLEOTIDE SEQUENCE</scope>
    <source>
        <strain evidence="17">Clonal line C1</strain>
    </source>
</reference>
<protein>
    <submittedName>
        <fullName evidence="16">Cytochrome P450 6k1</fullName>
    </submittedName>
</protein>
<organism evidence="16 18">
    <name type="scientific">Ooceraea biroi</name>
    <name type="common">Clonal raider ant</name>
    <name type="synonym">Cerapachys biroi</name>
    <dbReference type="NCBI Taxonomy" id="2015173"/>
    <lineage>
        <taxon>Eukaryota</taxon>
        <taxon>Metazoa</taxon>
        <taxon>Ecdysozoa</taxon>
        <taxon>Arthropoda</taxon>
        <taxon>Hexapoda</taxon>
        <taxon>Insecta</taxon>
        <taxon>Pterygota</taxon>
        <taxon>Neoptera</taxon>
        <taxon>Endopterygota</taxon>
        <taxon>Hymenoptera</taxon>
        <taxon>Apocrita</taxon>
        <taxon>Aculeata</taxon>
        <taxon>Formicoidea</taxon>
        <taxon>Formicidae</taxon>
        <taxon>Dorylinae</taxon>
        <taxon>Ooceraea</taxon>
    </lineage>
</organism>
<dbReference type="CDD" id="cd11056">
    <property type="entry name" value="CYP6-like"/>
    <property type="match status" value="1"/>
</dbReference>
<evidence type="ECO:0000256" key="6">
    <source>
        <dbReference type="ARBA" id="ARBA00022723"/>
    </source>
</evidence>
<dbReference type="GO" id="GO:0004497">
    <property type="term" value="F:monooxygenase activity"/>
    <property type="evidence" value="ECO:0007669"/>
    <property type="project" value="UniProtKB-KW"/>
</dbReference>
<evidence type="ECO:0000256" key="14">
    <source>
        <dbReference type="RuleBase" id="RU000461"/>
    </source>
</evidence>
<evidence type="ECO:0000256" key="12">
    <source>
        <dbReference type="ARBA" id="ARBA00023136"/>
    </source>
</evidence>
<evidence type="ECO:0000256" key="9">
    <source>
        <dbReference type="ARBA" id="ARBA00023002"/>
    </source>
</evidence>
<evidence type="ECO:0000256" key="11">
    <source>
        <dbReference type="ARBA" id="ARBA00023033"/>
    </source>
</evidence>
<keyword evidence="6 13" id="KW-0479">Metal-binding</keyword>
<keyword evidence="11 14" id="KW-0503">Monooxygenase</keyword>
<keyword evidence="15" id="KW-1133">Transmembrane helix</keyword>
<feature type="transmembrane region" description="Helical" evidence="15">
    <location>
        <begin position="6"/>
        <end position="23"/>
    </location>
</feature>
<dbReference type="InterPro" id="IPR001128">
    <property type="entry name" value="Cyt_P450"/>
</dbReference>
<name>A0A026W4J9_OOCBI</name>
<evidence type="ECO:0000313" key="16">
    <source>
        <dbReference type="EMBL" id="EZA49969.1"/>
    </source>
</evidence>
<keyword evidence="18" id="KW-1185">Reference proteome</keyword>
<keyword evidence="5 13" id="KW-0349">Heme</keyword>
<evidence type="ECO:0000256" key="5">
    <source>
        <dbReference type="ARBA" id="ARBA00022617"/>
    </source>
</evidence>
<gene>
    <name evidence="17" type="ORF">DMN91_011740</name>
    <name evidence="16" type="ORF">X777_11457</name>
</gene>
<dbReference type="Proteomes" id="UP000053097">
    <property type="component" value="Unassembled WGS sequence"/>
</dbReference>
<evidence type="ECO:0000256" key="3">
    <source>
        <dbReference type="ARBA" id="ARBA00004406"/>
    </source>
</evidence>
<dbReference type="EMBL" id="KK107488">
    <property type="protein sequence ID" value="EZA49969.1"/>
    <property type="molecule type" value="Genomic_DNA"/>
</dbReference>
<dbReference type="SUPFAM" id="SSF48264">
    <property type="entry name" value="Cytochrome P450"/>
    <property type="match status" value="1"/>
</dbReference>
<keyword evidence="10 13" id="KW-0408">Iron</keyword>
<dbReference type="Proteomes" id="UP000279307">
    <property type="component" value="Chromosome 12"/>
</dbReference>
<evidence type="ECO:0000256" key="2">
    <source>
        <dbReference type="ARBA" id="ARBA00004174"/>
    </source>
</evidence>
<dbReference type="InterPro" id="IPR017972">
    <property type="entry name" value="Cyt_P450_CS"/>
</dbReference>
<dbReference type="PROSITE" id="PS00086">
    <property type="entry name" value="CYTOCHROME_P450"/>
    <property type="match status" value="1"/>
</dbReference>
<feature type="transmembrane region" description="Helical" evidence="15">
    <location>
        <begin position="222"/>
        <end position="245"/>
    </location>
</feature>
<reference evidence="16 18" key="1">
    <citation type="journal article" date="2014" name="Curr. Biol.">
        <title>The genome of the clonal raider ant Cerapachys biroi.</title>
        <authorList>
            <person name="Oxley P.R."/>
            <person name="Ji L."/>
            <person name="Fetter-Pruneda I."/>
            <person name="McKenzie S.K."/>
            <person name="Li C."/>
            <person name="Hu H."/>
            <person name="Zhang G."/>
            <person name="Kronauer D.J."/>
        </authorList>
    </citation>
    <scope>NUCLEOTIDE SEQUENCE [LARGE SCALE GENOMIC DNA]</scope>
</reference>
<evidence type="ECO:0000256" key="13">
    <source>
        <dbReference type="PIRSR" id="PIRSR602401-1"/>
    </source>
</evidence>
<dbReference type="InterPro" id="IPR050476">
    <property type="entry name" value="Insect_CytP450_Detox"/>
</dbReference>
<dbReference type="Pfam" id="PF00067">
    <property type="entry name" value="p450"/>
    <property type="match status" value="1"/>
</dbReference>
<dbReference type="OrthoDB" id="2789670at2759"/>
<comment type="similarity">
    <text evidence="4 14">Belongs to the cytochrome P450 family.</text>
</comment>
<dbReference type="PANTHER" id="PTHR24292">
    <property type="entry name" value="CYTOCHROME P450"/>
    <property type="match status" value="1"/>
</dbReference>
<comment type="subcellular location">
    <subcellularLocation>
        <location evidence="3">Endoplasmic reticulum membrane</location>
        <topology evidence="3">Peripheral membrane protein</topology>
    </subcellularLocation>
    <subcellularLocation>
        <location evidence="2">Microsome membrane</location>
        <topology evidence="2">Peripheral membrane protein</topology>
    </subcellularLocation>
</comment>
<sequence length="506" mass="57770">MDYLVYYCTTALAIVVGLFYVYAKHNLSYWSRRGVKTPPPHLIFGNFRDCILLQKTPADQLQEIYNSADPDDPYVGMYIFHEPVLLLRDRSLIKQIMITDFENFGNRRFGLSNERDATGYDSILSIRQPRWKYLRRKLTPVVTGQKLRNMMPLMIKSSNEMIDFIENLPVDKTGGKTYEVRNLGSRYCANVLGSVMFGVDTNSFNEDDKGFLISGEKVFRSFSAGVIFIIFFFVPRLSFLLAPLLTGPAEYFRKVFWSSMKVREEMGIKRGDLVDSLLSLKAGEQDPLYKFEGDHLPAQSSSLFQAGFEAGSTTIAFALFHLACHPEHQATLYDEIQTHLAGKEWTMDLMNEMSFTERVLLEALRLFPPLPITDRIAEKDYKIPGTDLIIEKGVSVYLSLNSTSQDPRYFSDPQKFDPLRKSLQEDKKFFESLGFGIGPRACMGTRMGLLFMKIALIAIVTNYTLHYETDGALQNSNINGMANKKKVRHVFQYAADGLHVQFKKRA</sequence>
<evidence type="ECO:0000256" key="4">
    <source>
        <dbReference type="ARBA" id="ARBA00010617"/>
    </source>
</evidence>
<accession>A0A026W4J9</accession>
<keyword evidence="9 14" id="KW-0560">Oxidoreductase</keyword>
<comment type="cofactor">
    <cofactor evidence="1 13">
        <name>heme</name>
        <dbReference type="ChEBI" id="CHEBI:30413"/>
    </cofactor>
</comment>
<dbReference type="AlphaFoldDB" id="A0A026W4J9"/>
<dbReference type="GO" id="GO:0020037">
    <property type="term" value="F:heme binding"/>
    <property type="evidence" value="ECO:0007669"/>
    <property type="project" value="InterPro"/>
</dbReference>
<dbReference type="GO" id="GO:0016705">
    <property type="term" value="F:oxidoreductase activity, acting on paired donors, with incorporation or reduction of molecular oxygen"/>
    <property type="evidence" value="ECO:0007669"/>
    <property type="project" value="InterPro"/>
</dbReference>
<dbReference type="PANTHER" id="PTHR24292:SF45">
    <property type="entry name" value="CYTOCHROME P450 6G1-RELATED"/>
    <property type="match status" value="1"/>
</dbReference>
<feature type="binding site" description="axial binding residue" evidence="13">
    <location>
        <position position="442"/>
    </location>
    <ligand>
        <name>heme</name>
        <dbReference type="ChEBI" id="CHEBI:30413"/>
    </ligand>
    <ligandPart>
        <name>Fe</name>
        <dbReference type="ChEBI" id="CHEBI:18248"/>
    </ligandPart>
</feature>